<dbReference type="InterPro" id="IPR013083">
    <property type="entry name" value="Znf_RING/FYVE/PHD"/>
</dbReference>
<accession>A0ABD2Q695</accession>
<comment type="caution">
    <text evidence="6">The sequence shown here is derived from an EMBL/GenBank/DDBJ whole genome shotgun (WGS) entry which is preliminary data.</text>
</comment>
<dbReference type="EMBL" id="JBJKFK010000830">
    <property type="protein sequence ID" value="KAL3315089.1"/>
    <property type="molecule type" value="Genomic_DNA"/>
</dbReference>
<feature type="region of interest" description="Disordered" evidence="4">
    <location>
        <begin position="310"/>
        <end position="345"/>
    </location>
</feature>
<feature type="compositionally biased region" description="Basic and acidic residues" evidence="4">
    <location>
        <begin position="217"/>
        <end position="229"/>
    </location>
</feature>
<feature type="compositionally biased region" description="Polar residues" evidence="4">
    <location>
        <begin position="324"/>
        <end position="333"/>
    </location>
</feature>
<feature type="compositionally biased region" description="Basic and acidic residues" evidence="4">
    <location>
        <begin position="334"/>
        <end position="345"/>
    </location>
</feature>
<dbReference type="SUPFAM" id="SSF57850">
    <property type="entry name" value="RING/U-box"/>
    <property type="match status" value="1"/>
</dbReference>
<dbReference type="AlphaFoldDB" id="A0ABD2Q695"/>
<evidence type="ECO:0000313" key="6">
    <source>
        <dbReference type="EMBL" id="KAL3315089.1"/>
    </source>
</evidence>
<evidence type="ECO:0000256" key="1">
    <source>
        <dbReference type="ARBA" id="ARBA00022771"/>
    </source>
</evidence>
<dbReference type="PROSITE" id="PS50089">
    <property type="entry name" value="ZF_RING_2"/>
    <property type="match status" value="1"/>
</dbReference>
<reference evidence="6 7" key="1">
    <citation type="submission" date="2024-11" db="EMBL/GenBank/DDBJ databases">
        <title>Adaptive evolution of stress response genes in parasites aligns with host niche diversity.</title>
        <authorList>
            <person name="Hahn C."/>
            <person name="Resl P."/>
        </authorList>
    </citation>
    <scope>NUCLEOTIDE SEQUENCE [LARGE SCALE GENOMIC DNA]</scope>
    <source>
        <strain evidence="6">EGGRZ-B1_66</strain>
        <tissue evidence="6">Body</tissue>
    </source>
</reference>
<protein>
    <recommendedName>
        <fullName evidence="5">RING-type domain-containing protein</fullName>
    </recommendedName>
</protein>
<keyword evidence="1 3" id="KW-0479">Metal-binding</keyword>
<evidence type="ECO:0000256" key="2">
    <source>
        <dbReference type="ARBA" id="ARBA00022833"/>
    </source>
</evidence>
<sequence length="345" mass="39922">MQEVTQSEAASEPLFDFGIASFLENIISRMPETPAKAPSPNENARVGGFKESLFLYLPEREREEFLCCICYFVMDKVYQCRNEHRFCYSCIYTWSSGASESHDRCPMCRVDGCYASNEQINERILEKGVACEEKGCNWLGSLRNYLQHEHRYYAPQELKVSTLTQNSSRTLSADRGALASQLGSRRRHSLRPRSPTTVNFRFSLQNTVAKVEPGSEGPKEEEEKSEREELEYKRLVPQGGWRFAFNHLQETREQLTTMLNLMTLQLEERRRIAATHMSEPSSVMIRTYPFLDSTLSHDFEEHRVVRSNSSTDMQIFHRPERLNSDNFQTGDDISTSRESDDMNDD</sequence>
<evidence type="ECO:0000259" key="5">
    <source>
        <dbReference type="PROSITE" id="PS50089"/>
    </source>
</evidence>
<organism evidence="6 7">
    <name type="scientific">Cichlidogyrus casuarinus</name>
    <dbReference type="NCBI Taxonomy" id="1844966"/>
    <lineage>
        <taxon>Eukaryota</taxon>
        <taxon>Metazoa</taxon>
        <taxon>Spiralia</taxon>
        <taxon>Lophotrochozoa</taxon>
        <taxon>Platyhelminthes</taxon>
        <taxon>Monogenea</taxon>
        <taxon>Monopisthocotylea</taxon>
        <taxon>Dactylogyridea</taxon>
        <taxon>Ancyrocephalidae</taxon>
        <taxon>Cichlidogyrus</taxon>
    </lineage>
</organism>
<dbReference type="InterPro" id="IPR001841">
    <property type="entry name" value="Znf_RING"/>
</dbReference>
<proteinExistence type="predicted"/>
<keyword evidence="2" id="KW-0862">Zinc</keyword>
<feature type="region of interest" description="Disordered" evidence="4">
    <location>
        <begin position="174"/>
        <end position="195"/>
    </location>
</feature>
<evidence type="ECO:0000313" key="7">
    <source>
        <dbReference type="Proteomes" id="UP001626550"/>
    </source>
</evidence>
<keyword evidence="1 3" id="KW-0863">Zinc-finger</keyword>
<feature type="domain" description="RING-type" evidence="5">
    <location>
        <begin position="67"/>
        <end position="109"/>
    </location>
</feature>
<dbReference type="Gene3D" id="3.30.40.10">
    <property type="entry name" value="Zinc/RING finger domain, C3HC4 (zinc finger)"/>
    <property type="match status" value="1"/>
</dbReference>
<keyword evidence="7" id="KW-1185">Reference proteome</keyword>
<name>A0ABD2Q695_9PLAT</name>
<evidence type="ECO:0000256" key="3">
    <source>
        <dbReference type="PROSITE-ProRule" id="PRU00175"/>
    </source>
</evidence>
<dbReference type="Proteomes" id="UP001626550">
    <property type="component" value="Unassembled WGS sequence"/>
</dbReference>
<gene>
    <name evidence="6" type="ORF">Ciccas_006282</name>
</gene>
<evidence type="ECO:0000256" key="4">
    <source>
        <dbReference type="SAM" id="MobiDB-lite"/>
    </source>
</evidence>
<dbReference type="GO" id="GO:0008270">
    <property type="term" value="F:zinc ion binding"/>
    <property type="evidence" value="ECO:0007669"/>
    <property type="project" value="UniProtKB-KW"/>
</dbReference>
<feature type="region of interest" description="Disordered" evidence="4">
    <location>
        <begin position="209"/>
        <end position="229"/>
    </location>
</feature>